<sequence length="61" mass="7158">MANITQFFREVRAEMTKVVWPTQRQLVVYTLIVIGMSLVLAFFLGALDYVFQKILTRYLLT</sequence>
<protein>
    <recommendedName>
        <fullName evidence="9">Protein translocase subunit SecE</fullName>
    </recommendedName>
</protein>
<evidence type="ECO:0000313" key="11">
    <source>
        <dbReference type="Proteomes" id="UP000178444"/>
    </source>
</evidence>
<comment type="subcellular location">
    <subcellularLocation>
        <location evidence="9">Cell membrane</location>
        <topology evidence="9">Single-pass membrane protein</topology>
    </subcellularLocation>
    <subcellularLocation>
        <location evidence="1">Membrane</location>
    </subcellularLocation>
</comment>
<dbReference type="HAMAP" id="MF_00422">
    <property type="entry name" value="SecE"/>
    <property type="match status" value="1"/>
</dbReference>
<dbReference type="NCBIfam" id="TIGR00964">
    <property type="entry name" value="secE_bact"/>
    <property type="match status" value="1"/>
</dbReference>
<keyword evidence="4 9" id="KW-0812">Transmembrane</keyword>
<name>A0A1F8GPJ2_9BACT</name>
<evidence type="ECO:0000256" key="3">
    <source>
        <dbReference type="ARBA" id="ARBA00022475"/>
    </source>
</evidence>
<keyword evidence="3 9" id="KW-1003">Cell membrane</keyword>
<dbReference type="AlphaFoldDB" id="A0A1F8GPJ2"/>
<dbReference type="GO" id="GO:0008320">
    <property type="term" value="F:protein transmembrane transporter activity"/>
    <property type="evidence" value="ECO:0007669"/>
    <property type="project" value="UniProtKB-UniRule"/>
</dbReference>
<gene>
    <name evidence="9" type="primary">secE</name>
    <name evidence="10" type="ORF">A2941_00450</name>
</gene>
<dbReference type="EMBL" id="MGKO01000013">
    <property type="protein sequence ID" value="OGN27314.1"/>
    <property type="molecule type" value="Genomic_DNA"/>
</dbReference>
<evidence type="ECO:0000256" key="7">
    <source>
        <dbReference type="ARBA" id="ARBA00023010"/>
    </source>
</evidence>
<feature type="transmembrane region" description="Helical" evidence="9">
    <location>
        <begin position="26"/>
        <end position="51"/>
    </location>
</feature>
<dbReference type="Proteomes" id="UP000178444">
    <property type="component" value="Unassembled WGS sequence"/>
</dbReference>
<dbReference type="GO" id="GO:0065002">
    <property type="term" value="P:intracellular protein transmembrane transport"/>
    <property type="evidence" value="ECO:0007669"/>
    <property type="project" value="UniProtKB-UniRule"/>
</dbReference>
<dbReference type="GO" id="GO:0009306">
    <property type="term" value="P:protein secretion"/>
    <property type="evidence" value="ECO:0007669"/>
    <property type="project" value="UniProtKB-UniRule"/>
</dbReference>
<dbReference type="Pfam" id="PF00584">
    <property type="entry name" value="SecE"/>
    <property type="match status" value="1"/>
</dbReference>
<dbReference type="GO" id="GO:0005886">
    <property type="term" value="C:plasma membrane"/>
    <property type="evidence" value="ECO:0007669"/>
    <property type="project" value="UniProtKB-SubCell"/>
</dbReference>
<dbReference type="InterPro" id="IPR001901">
    <property type="entry name" value="Translocase_SecE/Sec61-g"/>
</dbReference>
<evidence type="ECO:0000256" key="8">
    <source>
        <dbReference type="ARBA" id="ARBA00023136"/>
    </source>
</evidence>
<evidence type="ECO:0000256" key="1">
    <source>
        <dbReference type="ARBA" id="ARBA00004370"/>
    </source>
</evidence>
<keyword evidence="5 9" id="KW-0653">Protein transport</keyword>
<comment type="subunit">
    <text evidence="9">Component of the Sec protein translocase complex. Heterotrimer consisting of SecY, SecE and SecG subunits. The heterotrimers can form oligomers, although 1 heterotrimer is thought to be able to translocate proteins. Interacts with the ribosome. Interacts with SecDF, and other proteins may be involved. Interacts with SecA.</text>
</comment>
<reference evidence="10 11" key="1">
    <citation type="journal article" date="2016" name="Nat. Commun.">
        <title>Thousands of microbial genomes shed light on interconnected biogeochemical processes in an aquifer system.</title>
        <authorList>
            <person name="Anantharaman K."/>
            <person name="Brown C.T."/>
            <person name="Hug L.A."/>
            <person name="Sharon I."/>
            <person name="Castelle C.J."/>
            <person name="Probst A.J."/>
            <person name="Thomas B.C."/>
            <person name="Singh A."/>
            <person name="Wilkins M.J."/>
            <person name="Karaoz U."/>
            <person name="Brodie E.L."/>
            <person name="Williams K.H."/>
            <person name="Hubbard S.S."/>
            <person name="Banfield J.F."/>
        </authorList>
    </citation>
    <scope>NUCLEOTIDE SEQUENCE [LARGE SCALE GENOMIC DNA]</scope>
</reference>
<evidence type="ECO:0000256" key="9">
    <source>
        <dbReference type="HAMAP-Rule" id="MF_00422"/>
    </source>
</evidence>
<comment type="similarity">
    <text evidence="9">Belongs to the SecE/SEC61-gamma family.</text>
</comment>
<keyword evidence="2 9" id="KW-0813">Transport</keyword>
<dbReference type="PROSITE" id="PS01067">
    <property type="entry name" value="SECE_SEC61G"/>
    <property type="match status" value="1"/>
</dbReference>
<dbReference type="GO" id="GO:0043952">
    <property type="term" value="P:protein transport by the Sec complex"/>
    <property type="evidence" value="ECO:0007669"/>
    <property type="project" value="UniProtKB-UniRule"/>
</dbReference>
<dbReference type="GO" id="GO:0006605">
    <property type="term" value="P:protein targeting"/>
    <property type="evidence" value="ECO:0007669"/>
    <property type="project" value="UniProtKB-UniRule"/>
</dbReference>
<organism evidence="10 11">
    <name type="scientific">Candidatus Yanofskybacteria bacterium RIFCSPLOWO2_01_FULL_49_17</name>
    <dbReference type="NCBI Taxonomy" id="1802700"/>
    <lineage>
        <taxon>Bacteria</taxon>
        <taxon>Candidatus Yanofskyibacteriota</taxon>
    </lineage>
</organism>
<evidence type="ECO:0000256" key="6">
    <source>
        <dbReference type="ARBA" id="ARBA00022989"/>
    </source>
</evidence>
<evidence type="ECO:0000256" key="5">
    <source>
        <dbReference type="ARBA" id="ARBA00022927"/>
    </source>
</evidence>
<keyword evidence="7 9" id="KW-0811">Translocation</keyword>
<evidence type="ECO:0000256" key="2">
    <source>
        <dbReference type="ARBA" id="ARBA00022448"/>
    </source>
</evidence>
<comment type="caution">
    <text evidence="10">The sequence shown here is derived from an EMBL/GenBank/DDBJ whole genome shotgun (WGS) entry which is preliminary data.</text>
</comment>
<keyword evidence="8 9" id="KW-0472">Membrane</keyword>
<accession>A0A1F8GPJ2</accession>
<keyword evidence="6 9" id="KW-1133">Transmembrane helix</keyword>
<comment type="function">
    <text evidence="9">Essential subunit of the Sec protein translocation channel SecYEG. Clamps together the 2 halves of SecY. May contact the channel plug during translocation.</text>
</comment>
<proteinExistence type="inferred from homology"/>
<dbReference type="InterPro" id="IPR038379">
    <property type="entry name" value="SecE_sf"/>
</dbReference>
<dbReference type="PANTHER" id="PTHR33910:SF1">
    <property type="entry name" value="PROTEIN TRANSLOCASE SUBUNIT SECE"/>
    <property type="match status" value="1"/>
</dbReference>
<dbReference type="Gene3D" id="1.20.5.1030">
    <property type="entry name" value="Preprotein translocase secy subunit"/>
    <property type="match status" value="1"/>
</dbReference>
<evidence type="ECO:0000256" key="4">
    <source>
        <dbReference type="ARBA" id="ARBA00022692"/>
    </source>
</evidence>
<dbReference type="PANTHER" id="PTHR33910">
    <property type="entry name" value="PROTEIN TRANSLOCASE SUBUNIT SECE"/>
    <property type="match status" value="1"/>
</dbReference>
<evidence type="ECO:0000313" key="10">
    <source>
        <dbReference type="EMBL" id="OGN27314.1"/>
    </source>
</evidence>
<dbReference type="InterPro" id="IPR005807">
    <property type="entry name" value="SecE_bac"/>
</dbReference>